<dbReference type="Proteomes" id="UP000265520">
    <property type="component" value="Unassembled WGS sequence"/>
</dbReference>
<evidence type="ECO:0000313" key="2">
    <source>
        <dbReference type="Proteomes" id="UP000265520"/>
    </source>
</evidence>
<dbReference type="AlphaFoldDB" id="A0A392NNI7"/>
<reference evidence="1 2" key="1">
    <citation type="journal article" date="2018" name="Front. Plant Sci.">
        <title>Red Clover (Trifolium pratense) and Zigzag Clover (T. medium) - A Picture of Genomic Similarities and Differences.</title>
        <authorList>
            <person name="Dluhosova J."/>
            <person name="Istvanek J."/>
            <person name="Nedelnik J."/>
            <person name="Repkova J."/>
        </authorList>
    </citation>
    <scope>NUCLEOTIDE SEQUENCE [LARGE SCALE GENOMIC DNA]</scope>
    <source>
        <strain evidence="2">cv. 10/8</strain>
        <tissue evidence="1">Leaf</tissue>
    </source>
</reference>
<feature type="non-terminal residue" evidence="1">
    <location>
        <position position="32"/>
    </location>
</feature>
<name>A0A392NNI7_9FABA</name>
<accession>A0A392NNI7</accession>
<keyword evidence="2" id="KW-1185">Reference proteome</keyword>
<sequence length="32" mass="3767">MKQGRVVASRYNSGGDVRKRWEIPIEEDFDVE</sequence>
<dbReference type="EMBL" id="LXQA010044746">
    <property type="protein sequence ID" value="MCI00944.1"/>
    <property type="molecule type" value="Genomic_DNA"/>
</dbReference>
<organism evidence="1 2">
    <name type="scientific">Trifolium medium</name>
    <dbReference type="NCBI Taxonomy" id="97028"/>
    <lineage>
        <taxon>Eukaryota</taxon>
        <taxon>Viridiplantae</taxon>
        <taxon>Streptophyta</taxon>
        <taxon>Embryophyta</taxon>
        <taxon>Tracheophyta</taxon>
        <taxon>Spermatophyta</taxon>
        <taxon>Magnoliopsida</taxon>
        <taxon>eudicotyledons</taxon>
        <taxon>Gunneridae</taxon>
        <taxon>Pentapetalae</taxon>
        <taxon>rosids</taxon>
        <taxon>fabids</taxon>
        <taxon>Fabales</taxon>
        <taxon>Fabaceae</taxon>
        <taxon>Papilionoideae</taxon>
        <taxon>50 kb inversion clade</taxon>
        <taxon>NPAAA clade</taxon>
        <taxon>Hologalegina</taxon>
        <taxon>IRL clade</taxon>
        <taxon>Trifolieae</taxon>
        <taxon>Trifolium</taxon>
    </lineage>
</organism>
<proteinExistence type="predicted"/>
<protein>
    <submittedName>
        <fullName evidence="1">Uncharacterized protein</fullName>
    </submittedName>
</protein>
<evidence type="ECO:0000313" key="1">
    <source>
        <dbReference type="EMBL" id="MCI00944.1"/>
    </source>
</evidence>
<comment type="caution">
    <text evidence="1">The sequence shown here is derived from an EMBL/GenBank/DDBJ whole genome shotgun (WGS) entry which is preliminary data.</text>
</comment>